<dbReference type="FunFam" id="3.30.70.20:FF:000002">
    <property type="entry name" value="NADH-ubiquinone oxidoreductase 75 kDa subunit"/>
    <property type="match status" value="1"/>
</dbReference>
<keyword evidence="8" id="KW-0408">Iron</keyword>
<keyword evidence="5" id="KW-0001">2Fe-2S</keyword>
<evidence type="ECO:0000256" key="6">
    <source>
        <dbReference type="ARBA" id="ARBA00022723"/>
    </source>
</evidence>
<dbReference type="EMBL" id="MFIX01000040">
    <property type="protein sequence ID" value="OGG05686.1"/>
    <property type="molecule type" value="Genomic_DNA"/>
</dbReference>
<proteinExistence type="inferred from homology"/>
<comment type="cofactor">
    <cofactor evidence="12">
        <name>[2Fe-2S] cluster</name>
        <dbReference type="ChEBI" id="CHEBI:190135"/>
    </cofactor>
</comment>
<dbReference type="Pfam" id="PF00384">
    <property type="entry name" value="Molybdopterin"/>
    <property type="match status" value="1"/>
</dbReference>
<dbReference type="GO" id="GO:0008137">
    <property type="term" value="F:NADH dehydrogenase (ubiquinone) activity"/>
    <property type="evidence" value="ECO:0007669"/>
    <property type="project" value="InterPro"/>
</dbReference>
<evidence type="ECO:0000256" key="3">
    <source>
        <dbReference type="ARBA" id="ARBA00005404"/>
    </source>
</evidence>
<protein>
    <recommendedName>
        <fullName evidence="19">NADH dehydrogenase</fullName>
    </recommendedName>
</protein>
<dbReference type="PROSITE" id="PS00641">
    <property type="entry name" value="COMPLEX1_75K_1"/>
    <property type="match status" value="1"/>
</dbReference>
<dbReference type="GO" id="GO:0051539">
    <property type="term" value="F:4 iron, 4 sulfur cluster binding"/>
    <property type="evidence" value="ECO:0007669"/>
    <property type="project" value="UniProtKB-KW"/>
</dbReference>
<keyword evidence="4" id="KW-0004">4Fe-4S</keyword>
<dbReference type="GO" id="GO:0016020">
    <property type="term" value="C:membrane"/>
    <property type="evidence" value="ECO:0007669"/>
    <property type="project" value="UniProtKB-SubCell"/>
</dbReference>
<dbReference type="PROSITE" id="PS51839">
    <property type="entry name" value="4FE4S_HC3"/>
    <property type="match status" value="1"/>
</dbReference>
<evidence type="ECO:0000256" key="10">
    <source>
        <dbReference type="ARBA" id="ARBA00023027"/>
    </source>
</evidence>
<dbReference type="GO" id="GO:0042773">
    <property type="term" value="P:ATP synthesis coupled electron transport"/>
    <property type="evidence" value="ECO:0007669"/>
    <property type="project" value="InterPro"/>
</dbReference>
<dbReference type="PROSITE" id="PS00643">
    <property type="entry name" value="COMPLEX1_75K_3"/>
    <property type="match status" value="1"/>
</dbReference>
<evidence type="ECO:0000256" key="9">
    <source>
        <dbReference type="ARBA" id="ARBA00023014"/>
    </source>
</evidence>
<keyword evidence="7" id="KW-1278">Translocase</keyword>
<evidence type="ECO:0000256" key="1">
    <source>
        <dbReference type="ARBA" id="ARBA00001966"/>
    </source>
</evidence>
<dbReference type="InterPro" id="IPR050123">
    <property type="entry name" value="Prok_molybdopt-oxidoreductase"/>
</dbReference>
<dbReference type="InterPro" id="IPR006963">
    <property type="entry name" value="Mopterin_OxRdtase_4Fe-4S_dom"/>
</dbReference>
<dbReference type="SUPFAM" id="SSF54292">
    <property type="entry name" value="2Fe-2S ferredoxin-like"/>
    <property type="match status" value="1"/>
</dbReference>
<dbReference type="PANTHER" id="PTHR43105:SF13">
    <property type="entry name" value="NADH-UBIQUINONE OXIDOREDUCTASE 75 KDA SUBUNIT, MITOCHONDRIAL"/>
    <property type="match status" value="1"/>
</dbReference>
<dbReference type="Gene3D" id="2.20.25.90">
    <property type="entry name" value="ADC-like domains"/>
    <property type="match status" value="1"/>
</dbReference>
<evidence type="ECO:0000256" key="7">
    <source>
        <dbReference type="ARBA" id="ARBA00022967"/>
    </source>
</evidence>
<comment type="subcellular location">
    <subcellularLocation>
        <location evidence="2">Membrane</location>
    </subcellularLocation>
</comment>
<comment type="caution">
    <text evidence="17">The sequence shown here is derived from an EMBL/GenBank/DDBJ whole genome shotgun (WGS) entry which is preliminary data.</text>
</comment>
<dbReference type="GO" id="GO:0051537">
    <property type="term" value="F:2 iron, 2 sulfur cluster binding"/>
    <property type="evidence" value="ECO:0007669"/>
    <property type="project" value="UniProtKB-KW"/>
</dbReference>
<dbReference type="InterPro" id="IPR054351">
    <property type="entry name" value="NADH_UbQ_OxRdtase_ferredoxin"/>
</dbReference>
<dbReference type="FunFam" id="3.10.20.740:FF:000004">
    <property type="entry name" value="NADH-quinone oxidoreductase"/>
    <property type="match status" value="1"/>
</dbReference>
<comment type="cofactor">
    <cofactor evidence="1">
        <name>[4Fe-4S] cluster</name>
        <dbReference type="ChEBI" id="CHEBI:49883"/>
    </cofactor>
</comment>
<evidence type="ECO:0000256" key="5">
    <source>
        <dbReference type="ARBA" id="ARBA00022714"/>
    </source>
</evidence>
<dbReference type="InterPro" id="IPR019574">
    <property type="entry name" value="NADH_UbQ_OxRdtase_Gsu_4Fe4S-bd"/>
</dbReference>
<dbReference type="PROSITE" id="PS51085">
    <property type="entry name" value="2FE2S_FER_2"/>
    <property type="match status" value="1"/>
</dbReference>
<evidence type="ECO:0008006" key="19">
    <source>
        <dbReference type="Google" id="ProtNLM"/>
    </source>
</evidence>
<dbReference type="GO" id="GO:0016491">
    <property type="term" value="F:oxidoreductase activity"/>
    <property type="evidence" value="ECO:0007669"/>
    <property type="project" value="InterPro"/>
</dbReference>
<evidence type="ECO:0000259" key="16">
    <source>
        <dbReference type="PROSITE" id="PS51839"/>
    </source>
</evidence>
<dbReference type="SUPFAM" id="SSF54862">
    <property type="entry name" value="4Fe-4S ferredoxins"/>
    <property type="match status" value="1"/>
</dbReference>
<evidence type="ECO:0000259" key="14">
    <source>
        <dbReference type="PROSITE" id="PS51379"/>
    </source>
</evidence>
<dbReference type="Gene3D" id="3.40.50.740">
    <property type="match status" value="1"/>
</dbReference>
<evidence type="ECO:0000256" key="2">
    <source>
        <dbReference type="ARBA" id="ARBA00004370"/>
    </source>
</evidence>
<dbReference type="InterPro" id="IPR000283">
    <property type="entry name" value="NADH_UbQ_OxRdtase_75kDa_su_CS"/>
</dbReference>
<name>A0A1F5YZX1_9BACT</name>
<dbReference type="PANTHER" id="PTHR43105">
    <property type="entry name" value="RESPIRATORY NITRATE REDUCTASE"/>
    <property type="match status" value="1"/>
</dbReference>
<dbReference type="CDD" id="cd00368">
    <property type="entry name" value="Molybdopterin-Binding"/>
    <property type="match status" value="1"/>
</dbReference>
<gene>
    <name evidence="17" type="ORF">A3F83_01940</name>
</gene>
<dbReference type="SUPFAM" id="SSF53706">
    <property type="entry name" value="Formate dehydrogenase/DMSO reductase, domains 1-3"/>
    <property type="match status" value="1"/>
</dbReference>
<dbReference type="CDD" id="cd00207">
    <property type="entry name" value="fer2"/>
    <property type="match status" value="1"/>
</dbReference>
<feature type="non-terminal residue" evidence="17">
    <location>
        <position position="496"/>
    </location>
</feature>
<keyword evidence="9" id="KW-0411">Iron-sulfur</keyword>
<reference evidence="17 18" key="1">
    <citation type="journal article" date="2016" name="Nat. Commun.">
        <title>Thousands of microbial genomes shed light on interconnected biogeochemical processes in an aquifer system.</title>
        <authorList>
            <person name="Anantharaman K."/>
            <person name="Brown C.T."/>
            <person name="Hug L.A."/>
            <person name="Sharon I."/>
            <person name="Castelle C.J."/>
            <person name="Probst A.J."/>
            <person name="Thomas B.C."/>
            <person name="Singh A."/>
            <person name="Wilkins M.J."/>
            <person name="Karaoz U."/>
            <person name="Brodie E.L."/>
            <person name="Williams K.H."/>
            <person name="Hubbard S.S."/>
            <person name="Banfield J.F."/>
        </authorList>
    </citation>
    <scope>NUCLEOTIDE SEQUENCE [LARGE SCALE GENOMIC DNA]</scope>
</reference>
<evidence type="ECO:0000313" key="17">
    <source>
        <dbReference type="EMBL" id="OGG05686.1"/>
    </source>
</evidence>
<dbReference type="SMART" id="SM00926">
    <property type="entry name" value="Molybdop_Fe4S4"/>
    <property type="match status" value="1"/>
</dbReference>
<dbReference type="Pfam" id="PF10588">
    <property type="entry name" value="NADH-G_4Fe-4S_3"/>
    <property type="match status" value="1"/>
</dbReference>
<comment type="similarity">
    <text evidence="3">Belongs to the complex I 75 kDa subunit family.</text>
</comment>
<dbReference type="Gene3D" id="3.10.20.740">
    <property type="match status" value="1"/>
</dbReference>
<dbReference type="InterPro" id="IPR036010">
    <property type="entry name" value="2Fe-2S_ferredoxin-like_sf"/>
</dbReference>
<dbReference type="PROSITE" id="PS51669">
    <property type="entry name" value="4FE4S_MOW_BIS_MGD"/>
    <property type="match status" value="1"/>
</dbReference>
<accession>A0A1F5YZX1</accession>
<evidence type="ECO:0000259" key="13">
    <source>
        <dbReference type="PROSITE" id="PS51085"/>
    </source>
</evidence>
<dbReference type="SMART" id="SM00929">
    <property type="entry name" value="NADH-G_4Fe-4S_3"/>
    <property type="match status" value="1"/>
</dbReference>
<dbReference type="GO" id="GO:0048038">
    <property type="term" value="F:quinone binding"/>
    <property type="evidence" value="ECO:0007669"/>
    <property type="project" value="UniProtKB-KW"/>
</dbReference>
<dbReference type="Pfam" id="PF13510">
    <property type="entry name" value="Fer2_4"/>
    <property type="match status" value="1"/>
</dbReference>
<feature type="domain" description="2Fe-2S ferredoxin-type" evidence="13">
    <location>
        <begin position="4"/>
        <end position="85"/>
    </location>
</feature>
<feature type="domain" description="4Fe-4S His(Cys)3-ligated-type" evidence="16">
    <location>
        <begin position="85"/>
        <end position="124"/>
    </location>
</feature>
<dbReference type="Pfam" id="PF22117">
    <property type="entry name" value="Fer4_Nqo3"/>
    <property type="match status" value="1"/>
</dbReference>
<dbReference type="InterPro" id="IPR001041">
    <property type="entry name" value="2Fe-2S_ferredoxin-type"/>
</dbReference>
<dbReference type="GO" id="GO:0046872">
    <property type="term" value="F:metal ion binding"/>
    <property type="evidence" value="ECO:0007669"/>
    <property type="project" value="UniProtKB-KW"/>
</dbReference>
<dbReference type="InterPro" id="IPR017896">
    <property type="entry name" value="4Fe4S_Fe-S-bd"/>
</dbReference>
<dbReference type="STRING" id="1817867.A3F83_01940"/>
<evidence type="ECO:0000256" key="4">
    <source>
        <dbReference type="ARBA" id="ARBA00022485"/>
    </source>
</evidence>
<sequence length="496" mass="55552">MSAQEVNMVKTVLDGKEYSFAEGTTILEAAKSVGIAIPHYCYHPGLSIAGACRMCLIEIEKIPKLQIACYMTVGEGMVVHTQTERVKKARKSMLEFHLVNHPLDCPVCDQAGECGLQIYYMTHGLYLSRVKENKVKKEKKAVRIGPHVMLDQERCILCSRCVRFCAEIPKTSELGMFQRGDREVIDVFPGQTLDNPYSANVVDICPVGALLDYDFRFKTRVWYLESADSICPRCSRGCNIFINYNLKRPWKNEGRRLSRLKPRFNGEVNQWWMCDEGRYSFKFVDDGDRITGITVRNSGQGENPDWQTALEYTAGELRKRAADPDTEVALLVSPQAANEELYLLKRVAAEQLPGTRLAFSSATAFEPTEDNILRKKDKNPNTRGAELLGLTDSSPEISSLKELKSSAAKGKISALLIFYHDLLGLPEEWSAGWQELLEKIPLVIYLGTNSNRTSTLAKIVLPAAAYPEREGTVTNFAGRVQLQHKAFEPLGEALPG</sequence>
<dbReference type="PROSITE" id="PS51379">
    <property type="entry name" value="4FE4S_FER_2"/>
    <property type="match status" value="1"/>
</dbReference>
<evidence type="ECO:0000256" key="11">
    <source>
        <dbReference type="ARBA" id="ARBA00023136"/>
    </source>
</evidence>
<dbReference type="InterPro" id="IPR006656">
    <property type="entry name" value="Mopterin_OxRdtase"/>
</dbReference>
<evidence type="ECO:0000259" key="15">
    <source>
        <dbReference type="PROSITE" id="PS51669"/>
    </source>
</evidence>
<dbReference type="AlphaFoldDB" id="A0A1F5YZX1"/>
<dbReference type="Proteomes" id="UP000179129">
    <property type="component" value="Unassembled WGS sequence"/>
</dbReference>
<feature type="domain" description="4Fe-4S ferredoxin-type" evidence="14">
    <location>
        <begin position="146"/>
        <end position="174"/>
    </location>
</feature>
<evidence type="ECO:0000256" key="12">
    <source>
        <dbReference type="ARBA" id="ARBA00034078"/>
    </source>
</evidence>
<evidence type="ECO:0000256" key="8">
    <source>
        <dbReference type="ARBA" id="ARBA00023004"/>
    </source>
</evidence>
<evidence type="ECO:0000313" key="18">
    <source>
        <dbReference type="Proteomes" id="UP000179129"/>
    </source>
</evidence>
<organism evidence="17 18">
    <name type="scientific">Candidatus Glassbacteria bacterium RIFCSPLOWO2_12_FULL_58_11</name>
    <dbReference type="NCBI Taxonomy" id="1817867"/>
    <lineage>
        <taxon>Bacteria</taxon>
        <taxon>Candidatus Glassiibacteriota</taxon>
    </lineage>
</organism>
<keyword evidence="11" id="KW-0472">Membrane</keyword>
<dbReference type="Gene3D" id="3.30.70.20">
    <property type="match status" value="1"/>
</dbReference>
<feature type="domain" description="4Fe-4S Mo/W bis-MGD-type" evidence="15">
    <location>
        <begin position="224"/>
        <end position="288"/>
    </location>
</feature>
<keyword evidence="10" id="KW-0520">NAD</keyword>
<keyword evidence="6" id="KW-0479">Metal-binding</keyword>